<evidence type="ECO:0000256" key="4">
    <source>
        <dbReference type="ARBA" id="ARBA00022561"/>
    </source>
</evidence>
<proteinExistence type="inferred from homology"/>
<comment type="similarity">
    <text evidence="2">Belongs to the microviridae F protein family.</text>
</comment>
<keyword evidence="4" id="KW-0167">Capsid protein</keyword>
<organism evidence="6">
    <name type="scientific">Microviridae sp. ctCVC7</name>
    <dbReference type="NCBI Taxonomy" id="2826729"/>
    <lineage>
        <taxon>Viruses</taxon>
        <taxon>Monodnaviria</taxon>
        <taxon>Sangervirae</taxon>
        <taxon>Phixviricota</taxon>
        <taxon>Malgrandaviricetes</taxon>
        <taxon>Petitvirales</taxon>
        <taxon>Microviridae</taxon>
    </lineage>
</organism>
<sequence length="736" mass="82956">MANIFNLSNDRTPDVDRNTFDLSFQNNLTAKYGYLYPVFVKEVLPGDSFKIRPTFSLEAMPMVFPVQTRQRVNLHFYYCRNRPAYEDFMSWIGNTKDDADPPFIDFDGNYDMLATGSIGDHLGLPTTLVGNYGTSNQLLASFGNYALCSLSNTDIKYPVHGSTGVSQAVCFPFVEYVAGRENLSFVLSRMDIPTTVLLVANPNYVDYAGVPYRVSAKVVICDERNTILGQTDYQFLGTFQWNKYPTSTSENFALKIPMNDFVYDDMTVALNGTDNVRCYFVFMFQTANVSPVDWAQIAGLWSSFTDPVDHKDGFIAYGRAYNEDNFVSDVTPNTSPFYDSRVNPSGLKISALPFRHYEAIYNTFYRDSRNNPLMVNGKPEYNKVYLNTAGGADSTHYELRRRNWESDFLTTAVQSPQQGAAPLVGISSTGKMTFQDESGKQYQAQAEFADDGETITGFRVLSDDMPQGNLRSLIDMASTGISIADLRQVNSLQRWLEANMRKGLRYKDQMQAHYGINISYDELGMPEFIGGVSEDIRVNMVTQTTPTEGTGADDPARPLGSYAGQASCVGTSNHEIDKYCDEHGYIIGILSITPVPNYSQLLPKHFLKRNILDYYFPEFGNLGFVPIKRNEVCPVQTKAAGDDLNGVFGYQRAWYDYLASVDEVHGEFRKSLRDYLINRVFDVKPELSESFLLVDPKQLNEVFAVTTESDDKFLGQVYFDCKVKRPIPLFGIPRIE</sequence>
<keyword evidence="3" id="KW-1140">T=1 icosahedral capsid protein</keyword>
<dbReference type="SUPFAM" id="SSF88645">
    <property type="entry name" value="ssDNA viruses"/>
    <property type="match status" value="2"/>
</dbReference>
<comment type="subcellular location">
    <subcellularLocation>
        <location evidence="1">Virion</location>
    </subcellularLocation>
</comment>
<dbReference type="EMBL" id="BK014802">
    <property type="protein sequence ID" value="DAD76465.1"/>
    <property type="molecule type" value="Genomic_DNA"/>
</dbReference>
<protein>
    <submittedName>
        <fullName evidence="6">Major capsid protein</fullName>
    </submittedName>
</protein>
<dbReference type="Gene3D" id="2.60.169.10">
    <property type="entry name" value="Microviridae F protein"/>
    <property type="match status" value="2"/>
</dbReference>
<evidence type="ECO:0000256" key="5">
    <source>
        <dbReference type="ARBA" id="ARBA00022844"/>
    </source>
</evidence>
<dbReference type="Pfam" id="PF02305">
    <property type="entry name" value="Phage_F"/>
    <property type="match status" value="2"/>
</dbReference>
<dbReference type="InterPro" id="IPR003514">
    <property type="entry name" value="Microviridae_protein_F"/>
</dbReference>
<dbReference type="GO" id="GO:0005198">
    <property type="term" value="F:structural molecule activity"/>
    <property type="evidence" value="ECO:0007669"/>
    <property type="project" value="InterPro"/>
</dbReference>
<reference evidence="6" key="1">
    <citation type="journal article" date="2021" name="Proc. Natl. Acad. Sci. U.S.A.">
        <title>A Catalog of Tens of Thousands of Viruses from Human Metagenomes Reveals Hidden Associations with Chronic Diseases.</title>
        <authorList>
            <person name="Tisza M.J."/>
            <person name="Buck C.B."/>
        </authorList>
    </citation>
    <scope>NUCLEOTIDE SEQUENCE</scope>
    <source>
        <strain evidence="6">CtCVC7</strain>
    </source>
</reference>
<dbReference type="InterPro" id="IPR037002">
    <property type="entry name" value="Microviridae_protein_F_sf"/>
</dbReference>
<dbReference type="GO" id="GO:0039615">
    <property type="term" value="C:T=1 icosahedral viral capsid"/>
    <property type="evidence" value="ECO:0007669"/>
    <property type="project" value="UniProtKB-KW"/>
</dbReference>
<evidence type="ECO:0000256" key="3">
    <source>
        <dbReference type="ARBA" id="ARBA00022431"/>
    </source>
</evidence>
<evidence type="ECO:0000256" key="2">
    <source>
        <dbReference type="ARBA" id="ARBA00009963"/>
    </source>
</evidence>
<keyword evidence="5" id="KW-0946">Virion</keyword>
<dbReference type="InterPro" id="IPR016184">
    <property type="entry name" value="Capsid/spike_ssDNA_virus"/>
</dbReference>
<name>A0A8S5M2B9_9VIRU</name>
<accession>A0A8S5M2B9</accession>
<evidence type="ECO:0000313" key="6">
    <source>
        <dbReference type="EMBL" id="DAD76465.1"/>
    </source>
</evidence>
<evidence type="ECO:0000256" key="1">
    <source>
        <dbReference type="ARBA" id="ARBA00004328"/>
    </source>
</evidence>